<feature type="region of interest" description="Disordered" evidence="2">
    <location>
        <begin position="429"/>
        <end position="472"/>
    </location>
</feature>
<dbReference type="PANTHER" id="PTHR19303:SF73">
    <property type="entry name" value="PROTEIN PDC2"/>
    <property type="match status" value="1"/>
</dbReference>
<dbReference type="EMBL" id="OOIN01000018">
    <property type="protein sequence ID" value="SPO27760.1"/>
    <property type="molecule type" value="Genomic_DNA"/>
</dbReference>
<gene>
    <name evidence="4" type="ORF">UTRI_10170</name>
</gene>
<dbReference type="Pfam" id="PF03184">
    <property type="entry name" value="DDE_1"/>
    <property type="match status" value="1"/>
</dbReference>
<proteinExistence type="predicted"/>
<evidence type="ECO:0000256" key="2">
    <source>
        <dbReference type="SAM" id="MobiDB-lite"/>
    </source>
</evidence>
<dbReference type="InterPro" id="IPR050863">
    <property type="entry name" value="CenT-Element_Derived"/>
</dbReference>
<dbReference type="Proteomes" id="UP000324022">
    <property type="component" value="Unassembled WGS sequence"/>
</dbReference>
<dbReference type="PANTHER" id="PTHR19303">
    <property type="entry name" value="TRANSPOSON"/>
    <property type="match status" value="1"/>
</dbReference>
<dbReference type="PROSITE" id="PS51253">
    <property type="entry name" value="HTH_CENPB"/>
    <property type="match status" value="1"/>
</dbReference>
<evidence type="ECO:0000259" key="3">
    <source>
        <dbReference type="PROSITE" id="PS51253"/>
    </source>
</evidence>
<reference evidence="4 5" key="1">
    <citation type="submission" date="2018-03" db="EMBL/GenBank/DDBJ databases">
        <authorList>
            <person name="Guldener U."/>
        </authorList>
    </citation>
    <scope>NUCLEOTIDE SEQUENCE [LARGE SCALE GENOMIC DNA]</scope>
    <source>
        <strain evidence="4 5">NBRC100155</strain>
    </source>
</reference>
<dbReference type="SMART" id="SM00674">
    <property type="entry name" value="CENPB"/>
    <property type="match status" value="1"/>
</dbReference>
<dbReference type="InterPro" id="IPR009057">
    <property type="entry name" value="Homeodomain-like_sf"/>
</dbReference>
<dbReference type="SUPFAM" id="SSF46689">
    <property type="entry name" value="Homeodomain-like"/>
    <property type="match status" value="1"/>
</dbReference>
<protein>
    <submittedName>
        <fullName evidence="4">Related to transposases</fullName>
    </submittedName>
</protein>
<dbReference type="InterPro" id="IPR006600">
    <property type="entry name" value="HTH_CenpB_DNA-bd_dom"/>
</dbReference>
<keyword evidence="1" id="KW-0238">DNA-binding</keyword>
<accession>A0A5C3EC45</accession>
<sequence length="515" mass="58082">MPKSPRAPTSSSQNFTYAQKQQLAAYHAEQMLNNPSYLQKDLSAWAKATFNLSYTPSKATIYRILHNPSTDVFPSPSKKKLPTKLEELEHLLTDWVDTQQARGVMLNHHLIKQQGQIFQARLNTSLPEDKKLSLKFSNGWLQKFSNRNSLSQHKLHGEAGSVDQQFLDQQLPALKQLLHLYQPEDIWNADETGLFYSMPPVRTIATRPAAGLKKDKTRITILFACNSTGSEKLEPFFIGKADQPRAFKRSTAAQLGIHYAANQKAWMTSSLFTSWLQHLDAHIGQTPGRHILLLLDNFKGHGSTEKPLTELHNITIHFLPPNTTSRIQPLDAGIIAAFKKHYRIRQYSQALLEAEMGGTDIYKVDILTAIRLSQQIWRELSTTTIKNCWRHTGLVEWEEAKAQGEDAMLDLELDETLRRLTEVTVHDVLHPAGEEEEEEKEEEEGQEANKEGVKDITTPPDTPNRLSQTLLGPVMSPQEKIEILRSAKAILEGEGLLSKSVLDAFTLCSTILASE</sequence>
<dbReference type="InterPro" id="IPR004875">
    <property type="entry name" value="DDE_SF_endonuclease_dom"/>
</dbReference>
<dbReference type="GO" id="GO:0005634">
    <property type="term" value="C:nucleus"/>
    <property type="evidence" value="ECO:0007669"/>
    <property type="project" value="TreeGrafter"/>
</dbReference>
<dbReference type="Pfam" id="PF03221">
    <property type="entry name" value="HTH_Tnp_Tc5"/>
    <property type="match status" value="1"/>
</dbReference>
<name>A0A5C3EC45_9BASI</name>
<evidence type="ECO:0000313" key="5">
    <source>
        <dbReference type="Proteomes" id="UP000324022"/>
    </source>
</evidence>
<feature type="compositionally biased region" description="Acidic residues" evidence="2">
    <location>
        <begin position="434"/>
        <end position="446"/>
    </location>
</feature>
<dbReference type="AlphaFoldDB" id="A0A5C3EC45"/>
<organism evidence="4 5">
    <name type="scientific">Ustilago trichophora</name>
    <dbReference type="NCBI Taxonomy" id="86804"/>
    <lineage>
        <taxon>Eukaryota</taxon>
        <taxon>Fungi</taxon>
        <taxon>Dikarya</taxon>
        <taxon>Basidiomycota</taxon>
        <taxon>Ustilaginomycotina</taxon>
        <taxon>Ustilaginomycetes</taxon>
        <taxon>Ustilaginales</taxon>
        <taxon>Ustilaginaceae</taxon>
        <taxon>Ustilago</taxon>
    </lineage>
</organism>
<dbReference type="Gene3D" id="1.10.10.60">
    <property type="entry name" value="Homeodomain-like"/>
    <property type="match status" value="1"/>
</dbReference>
<feature type="domain" description="HTH CENPB-type" evidence="3">
    <location>
        <begin position="76"/>
        <end position="154"/>
    </location>
</feature>
<keyword evidence="5" id="KW-1185">Reference proteome</keyword>
<evidence type="ECO:0000313" key="4">
    <source>
        <dbReference type="EMBL" id="SPO27760.1"/>
    </source>
</evidence>
<dbReference type="GO" id="GO:0003677">
    <property type="term" value="F:DNA binding"/>
    <property type="evidence" value="ECO:0007669"/>
    <property type="project" value="UniProtKB-KW"/>
</dbReference>
<evidence type="ECO:0000256" key="1">
    <source>
        <dbReference type="ARBA" id="ARBA00023125"/>
    </source>
</evidence>
<dbReference type="OrthoDB" id="162969at2759"/>